<sequence>MTPISFNVQYCDDMIIHADPNKYSLIGVYNDIYPIPAPKVIIGKLAFVAAFALSLQQIKELANQPLQMEVLLNGELLSAIEAPPVDIEQLPQQNTPESFTFMFNQTINGFQVEHEQKVHVCLKAGNTVLAESRHMTFVSTS</sequence>
<dbReference type="OrthoDB" id="8613944at2"/>
<dbReference type="AlphaFoldDB" id="A0A0J0YT41"/>
<comment type="caution">
    <text evidence="1">The sequence shown here is derived from an EMBL/GenBank/DDBJ whole genome shotgun (WGS) entry which is preliminary data.</text>
</comment>
<dbReference type="PATRIC" id="fig|1470200.3.peg.1789"/>
<name>A0A0J0YT41_9NEIS</name>
<organism evidence="1 2">
    <name type="scientific">Neisseria arctica</name>
    <dbReference type="NCBI Taxonomy" id="1470200"/>
    <lineage>
        <taxon>Bacteria</taxon>
        <taxon>Pseudomonadati</taxon>
        <taxon>Pseudomonadota</taxon>
        <taxon>Betaproteobacteria</taxon>
        <taxon>Neisseriales</taxon>
        <taxon>Neisseriaceae</taxon>
        <taxon>Neisseria</taxon>
    </lineage>
</organism>
<gene>
    <name evidence="1" type="ORF">PL75_03385</name>
</gene>
<evidence type="ECO:0000313" key="1">
    <source>
        <dbReference type="EMBL" id="KLT73277.1"/>
    </source>
</evidence>
<accession>A0A0J0YT41</accession>
<evidence type="ECO:0000313" key="2">
    <source>
        <dbReference type="Proteomes" id="UP000036027"/>
    </source>
</evidence>
<reference evidence="1 2" key="1">
    <citation type="submission" date="2014-11" db="EMBL/GenBank/DDBJ databases">
        <title>Genome of a novel goose pathogen.</title>
        <authorList>
            <person name="Hansen C.M."/>
            <person name="Hueffer K."/>
            <person name="Choi S.C."/>
        </authorList>
    </citation>
    <scope>NUCLEOTIDE SEQUENCE [LARGE SCALE GENOMIC DNA]</scope>
    <source>
        <strain evidence="1 2">KH1503</strain>
    </source>
</reference>
<dbReference type="RefSeq" id="WP_047760509.1">
    <property type="nucleotide sequence ID" value="NZ_CP091510.1"/>
</dbReference>
<dbReference type="Proteomes" id="UP000036027">
    <property type="component" value="Unassembled WGS sequence"/>
</dbReference>
<dbReference type="EMBL" id="JTDO01000004">
    <property type="protein sequence ID" value="KLT73277.1"/>
    <property type="molecule type" value="Genomic_DNA"/>
</dbReference>
<keyword evidence="2" id="KW-1185">Reference proteome</keyword>
<protein>
    <submittedName>
        <fullName evidence="1">Uncharacterized protein</fullName>
    </submittedName>
</protein>
<proteinExistence type="predicted"/>
<dbReference type="STRING" id="1470200.PL75_03385"/>